<dbReference type="PANTHER" id="PTHR28052">
    <property type="entry name" value="UPF0545 PROTEIN C22ORF39"/>
    <property type="match status" value="1"/>
</dbReference>
<comment type="subcellular location">
    <subcellularLocation>
        <location evidence="2">Synaptic cleft</location>
    </subcellularLocation>
</comment>
<evidence type="ECO:0000313" key="5">
    <source>
        <dbReference type="EMBL" id="KAK2576254.1"/>
    </source>
</evidence>
<evidence type="ECO:0000256" key="1">
    <source>
        <dbReference type="ARBA" id="ARBA00006412"/>
    </source>
</evidence>
<dbReference type="AlphaFoldDB" id="A0AAD9RAN6"/>
<sequence length="150" mass="18646">MSQNDSKKEETKEVDKFKDEWMIRPCWIYRDEYDECTCWKGRFHQYFIFGHQIECSAWKEDYENCKIWEENRSEDAYNAIIENETERRRKRLRAHFANIVWKKRDKPPENWNSPLPDWMQENMKVSLLEQVKKEELIKQKSMMEKYCTIM</sequence>
<dbReference type="Pfam" id="PF11326">
    <property type="entry name" value="PANTS-like"/>
    <property type="match status" value="1"/>
</dbReference>
<organism evidence="5 6">
    <name type="scientific">Odynerus spinipes</name>
    <dbReference type="NCBI Taxonomy" id="1348599"/>
    <lineage>
        <taxon>Eukaryota</taxon>
        <taxon>Metazoa</taxon>
        <taxon>Ecdysozoa</taxon>
        <taxon>Arthropoda</taxon>
        <taxon>Hexapoda</taxon>
        <taxon>Insecta</taxon>
        <taxon>Pterygota</taxon>
        <taxon>Neoptera</taxon>
        <taxon>Endopterygota</taxon>
        <taxon>Hymenoptera</taxon>
        <taxon>Apocrita</taxon>
        <taxon>Aculeata</taxon>
        <taxon>Vespoidea</taxon>
        <taxon>Vespidae</taxon>
        <taxon>Eumeninae</taxon>
        <taxon>Odynerus</taxon>
    </lineage>
</organism>
<protein>
    <recommendedName>
        <fullName evidence="3">Synaptic plasticity regulator PANTS</fullName>
    </recommendedName>
    <alternativeName>
        <fullName evidence="4">Plasticity-associated neural transcript short</fullName>
    </alternativeName>
</protein>
<comment type="caution">
    <text evidence="5">The sequence shown here is derived from an EMBL/GenBank/DDBJ whole genome shotgun (WGS) entry which is preliminary data.</text>
</comment>
<accession>A0AAD9RAN6</accession>
<comment type="similarity">
    <text evidence="1">Belongs to the UPF0545 family.</text>
</comment>
<keyword evidence="6" id="KW-1185">Reference proteome</keyword>
<gene>
    <name evidence="5" type="ORF">KPH14_005620</name>
</gene>
<reference evidence="5" key="1">
    <citation type="submission" date="2021-08" db="EMBL/GenBank/DDBJ databases">
        <authorList>
            <person name="Misof B."/>
            <person name="Oliver O."/>
            <person name="Podsiadlowski L."/>
            <person name="Donath A."/>
            <person name="Peters R."/>
            <person name="Mayer C."/>
            <person name="Rust J."/>
            <person name="Gunkel S."/>
            <person name="Lesny P."/>
            <person name="Martin S."/>
            <person name="Oeyen J.P."/>
            <person name="Petersen M."/>
            <person name="Panagiotis P."/>
            <person name="Wilbrandt J."/>
            <person name="Tanja T."/>
        </authorList>
    </citation>
    <scope>NUCLEOTIDE SEQUENCE</scope>
    <source>
        <strain evidence="5">GBR_01_08_01A</strain>
        <tissue evidence="5">Thorax + abdomen</tissue>
    </source>
</reference>
<evidence type="ECO:0000256" key="2">
    <source>
        <dbReference type="ARBA" id="ARBA00043942"/>
    </source>
</evidence>
<name>A0AAD9RAN6_9HYME</name>
<dbReference type="GO" id="GO:0043083">
    <property type="term" value="C:synaptic cleft"/>
    <property type="evidence" value="ECO:0007669"/>
    <property type="project" value="UniProtKB-SubCell"/>
</dbReference>
<evidence type="ECO:0000256" key="3">
    <source>
        <dbReference type="ARBA" id="ARBA00044072"/>
    </source>
</evidence>
<dbReference type="InterPro" id="IPR021475">
    <property type="entry name" value="Pants/Emi1-like"/>
</dbReference>
<dbReference type="Proteomes" id="UP001258017">
    <property type="component" value="Unassembled WGS sequence"/>
</dbReference>
<evidence type="ECO:0000256" key="4">
    <source>
        <dbReference type="ARBA" id="ARBA00044235"/>
    </source>
</evidence>
<dbReference type="PANTHER" id="PTHR28052:SF1">
    <property type="entry name" value="UPF0545 PROTEIN C22ORF39"/>
    <property type="match status" value="1"/>
</dbReference>
<dbReference type="EMBL" id="JAIFRP010004406">
    <property type="protein sequence ID" value="KAK2576254.1"/>
    <property type="molecule type" value="Genomic_DNA"/>
</dbReference>
<reference evidence="5" key="2">
    <citation type="journal article" date="2023" name="Commun. Biol.">
        <title>Intrasexual cuticular hydrocarbon dimorphism in a wasp sheds light on hydrocarbon biosynthesis genes in Hymenoptera.</title>
        <authorList>
            <person name="Moris V.C."/>
            <person name="Podsiadlowski L."/>
            <person name="Martin S."/>
            <person name="Oeyen J.P."/>
            <person name="Donath A."/>
            <person name="Petersen M."/>
            <person name="Wilbrandt J."/>
            <person name="Misof B."/>
            <person name="Liedtke D."/>
            <person name="Thamm M."/>
            <person name="Scheiner R."/>
            <person name="Schmitt T."/>
            <person name="Niehuis O."/>
        </authorList>
    </citation>
    <scope>NUCLEOTIDE SEQUENCE</scope>
    <source>
        <strain evidence="5">GBR_01_08_01A</strain>
    </source>
</reference>
<evidence type="ECO:0000313" key="6">
    <source>
        <dbReference type="Proteomes" id="UP001258017"/>
    </source>
</evidence>
<proteinExistence type="inferred from homology"/>